<gene>
    <name evidence="8" type="ORF">SPI_05030</name>
</gene>
<evidence type="ECO:0000256" key="2">
    <source>
        <dbReference type="ARBA" id="ARBA00022824"/>
    </source>
</evidence>
<dbReference type="OrthoDB" id="160405at2759"/>
<dbReference type="GO" id="GO:0012507">
    <property type="term" value="C:ER to Golgi transport vesicle membrane"/>
    <property type="evidence" value="ECO:0007669"/>
    <property type="project" value="UniProtKB-SubCell"/>
</dbReference>
<keyword evidence="1 6" id="KW-0812">Transmembrane</keyword>
<keyword evidence="9" id="KW-1185">Reference proteome</keyword>
<protein>
    <submittedName>
        <fullName evidence="8">Vacuolar ATPase assembly integral membrane protein VMA21-like protein</fullName>
    </submittedName>
</protein>
<dbReference type="PANTHER" id="PTHR31792:SF3">
    <property type="entry name" value="VACUOLAR ATPASE ASSEMBLY INTEGRAL MEMBRANE PROTEIN VMA21"/>
    <property type="match status" value="1"/>
</dbReference>
<evidence type="ECO:0000256" key="3">
    <source>
        <dbReference type="ARBA" id="ARBA00022989"/>
    </source>
</evidence>
<feature type="region of interest" description="Disordered" evidence="7">
    <location>
        <begin position="100"/>
        <end position="129"/>
    </location>
</feature>
<evidence type="ECO:0000256" key="5">
    <source>
        <dbReference type="ARBA" id="ARBA00023329"/>
    </source>
</evidence>
<dbReference type="Pfam" id="PF09446">
    <property type="entry name" value="VMA21"/>
    <property type="match status" value="1"/>
</dbReference>
<feature type="transmembrane region" description="Helical" evidence="6">
    <location>
        <begin position="72"/>
        <end position="93"/>
    </location>
</feature>
<dbReference type="GO" id="GO:0033116">
    <property type="term" value="C:endoplasmic reticulum-Golgi intermediate compartment membrane"/>
    <property type="evidence" value="ECO:0007669"/>
    <property type="project" value="UniProtKB-SubCell"/>
</dbReference>
<dbReference type="PANTHER" id="PTHR31792">
    <property type="entry name" value="VACUOLAR ATPASE ASSEMBLY INTEGRAL MEMBRANE PROTEIN VMA21"/>
    <property type="match status" value="1"/>
</dbReference>
<proteinExistence type="inferred from homology"/>
<keyword evidence="2 6" id="KW-0256">Endoplasmic reticulum</keyword>
<feature type="compositionally biased region" description="Low complexity" evidence="7">
    <location>
        <begin position="21"/>
        <end position="30"/>
    </location>
</feature>
<dbReference type="STRING" id="1081102.A0A167TVX5"/>
<keyword evidence="4 6" id="KW-0472">Membrane</keyword>
<dbReference type="GO" id="GO:0070072">
    <property type="term" value="P:vacuolar proton-transporting V-type ATPase complex assembly"/>
    <property type="evidence" value="ECO:0007669"/>
    <property type="project" value="UniProtKB-UniRule"/>
</dbReference>
<dbReference type="EMBL" id="AZHD01000008">
    <property type="protein sequence ID" value="OAA61006.1"/>
    <property type="molecule type" value="Genomic_DNA"/>
</dbReference>
<feature type="compositionally biased region" description="Basic and acidic residues" evidence="7">
    <location>
        <begin position="9"/>
        <end position="20"/>
    </location>
</feature>
<evidence type="ECO:0000256" key="1">
    <source>
        <dbReference type="ARBA" id="ARBA00022692"/>
    </source>
</evidence>
<dbReference type="Proteomes" id="UP000076874">
    <property type="component" value="Unassembled WGS sequence"/>
</dbReference>
<dbReference type="AlphaFoldDB" id="A0A167TVX5"/>
<keyword evidence="3 6" id="KW-1133">Transmembrane helix</keyword>
<reference evidence="8 9" key="1">
    <citation type="journal article" date="2016" name="Genome Biol. Evol.">
        <title>Divergent and convergent evolution of fungal pathogenicity.</title>
        <authorList>
            <person name="Shang Y."/>
            <person name="Xiao G."/>
            <person name="Zheng P."/>
            <person name="Cen K."/>
            <person name="Zhan S."/>
            <person name="Wang C."/>
        </authorList>
    </citation>
    <scope>NUCLEOTIDE SEQUENCE [LARGE SCALE GENOMIC DNA]</scope>
    <source>
        <strain evidence="8 9">RCEF 264</strain>
    </source>
</reference>
<dbReference type="GO" id="GO:0005789">
    <property type="term" value="C:endoplasmic reticulum membrane"/>
    <property type="evidence" value="ECO:0007669"/>
    <property type="project" value="UniProtKB-SubCell"/>
</dbReference>
<comment type="caution">
    <text evidence="6">Lacks conserved residue(s) required for the propagation of feature annotation.</text>
</comment>
<name>A0A167TVX5_9HYPO</name>
<comment type="function">
    <text evidence="6">Required for the assembly of the V0 complex of the vacuolar ATPase (V-ATPase) in the endoplasmic reticulum.</text>
</comment>
<comment type="similarity">
    <text evidence="6">Belongs to the VMA21 family.</text>
</comment>
<evidence type="ECO:0000256" key="4">
    <source>
        <dbReference type="ARBA" id="ARBA00023136"/>
    </source>
</evidence>
<evidence type="ECO:0000256" key="7">
    <source>
        <dbReference type="SAM" id="MobiDB-lite"/>
    </source>
</evidence>
<sequence>MATRRLVAADKASRAVDDRPAAPSVPASAASDNVVPRGVIAKLLGFTLMMVVAPIGSYFATVDALFGGNTTYAGATAAVVANVVLIAYVVVAFREDQAGDYGPAPPGSATPAEAAAPGSALRPDTKKER</sequence>
<dbReference type="HAMAP" id="MF_03058">
    <property type="entry name" value="VMA21"/>
    <property type="match status" value="1"/>
</dbReference>
<organism evidence="8 9">
    <name type="scientific">Niveomyces insectorum RCEF 264</name>
    <dbReference type="NCBI Taxonomy" id="1081102"/>
    <lineage>
        <taxon>Eukaryota</taxon>
        <taxon>Fungi</taxon>
        <taxon>Dikarya</taxon>
        <taxon>Ascomycota</taxon>
        <taxon>Pezizomycotina</taxon>
        <taxon>Sordariomycetes</taxon>
        <taxon>Hypocreomycetidae</taxon>
        <taxon>Hypocreales</taxon>
        <taxon>Cordycipitaceae</taxon>
        <taxon>Niveomyces</taxon>
    </lineage>
</organism>
<feature type="compositionally biased region" description="Low complexity" evidence="7">
    <location>
        <begin position="109"/>
        <end position="120"/>
    </location>
</feature>
<feature type="region of interest" description="Disordered" evidence="7">
    <location>
        <begin position="9"/>
        <end position="30"/>
    </location>
</feature>
<comment type="subcellular location">
    <subcellularLocation>
        <location evidence="6">Endoplasmic reticulum membrane</location>
        <topology evidence="6">Multi-pass membrane protein</topology>
    </subcellularLocation>
    <subcellularLocation>
        <location evidence="6">Endoplasmic reticulum-Golgi intermediate compartment membrane</location>
        <topology evidence="6">Multi-pass membrane protein</topology>
    </subcellularLocation>
    <subcellularLocation>
        <location evidence="6">Cytoplasmic vesicle</location>
        <location evidence="6">COPII-coated vesicle membrane</location>
        <topology evidence="6">Multi-pass membrane protein</topology>
    </subcellularLocation>
</comment>
<evidence type="ECO:0000313" key="9">
    <source>
        <dbReference type="Proteomes" id="UP000076874"/>
    </source>
</evidence>
<evidence type="ECO:0000313" key="8">
    <source>
        <dbReference type="EMBL" id="OAA61006.1"/>
    </source>
</evidence>
<comment type="caution">
    <text evidence="8">The sequence shown here is derived from an EMBL/GenBank/DDBJ whole genome shotgun (WGS) entry which is preliminary data.</text>
</comment>
<dbReference type="InterPro" id="IPR019013">
    <property type="entry name" value="Vma21"/>
</dbReference>
<keyword evidence="5 6" id="KW-0968">Cytoplasmic vesicle</keyword>
<feature type="transmembrane region" description="Helical" evidence="6">
    <location>
        <begin position="39"/>
        <end position="60"/>
    </location>
</feature>
<accession>A0A167TVX5</accession>
<evidence type="ECO:0000256" key="6">
    <source>
        <dbReference type="HAMAP-Rule" id="MF_03058"/>
    </source>
</evidence>